<protein>
    <submittedName>
        <fullName evidence="2">Uncharacterized protein</fullName>
    </submittedName>
</protein>
<reference evidence="2 3" key="1">
    <citation type="journal article" date="2024" name="BMC Genomics">
        <title>De novo assembly and annotation of Popillia japonica's genome with initial clues to its potential as an invasive pest.</title>
        <authorList>
            <person name="Cucini C."/>
            <person name="Boschi S."/>
            <person name="Funari R."/>
            <person name="Cardaioli E."/>
            <person name="Iannotti N."/>
            <person name="Marturano G."/>
            <person name="Paoli F."/>
            <person name="Bruttini M."/>
            <person name="Carapelli A."/>
            <person name="Frati F."/>
            <person name="Nardi F."/>
        </authorList>
    </citation>
    <scope>NUCLEOTIDE SEQUENCE [LARGE SCALE GENOMIC DNA]</scope>
    <source>
        <strain evidence="2">DMR45628</strain>
    </source>
</reference>
<organism evidence="2 3">
    <name type="scientific">Popillia japonica</name>
    <name type="common">Japanese beetle</name>
    <dbReference type="NCBI Taxonomy" id="7064"/>
    <lineage>
        <taxon>Eukaryota</taxon>
        <taxon>Metazoa</taxon>
        <taxon>Ecdysozoa</taxon>
        <taxon>Arthropoda</taxon>
        <taxon>Hexapoda</taxon>
        <taxon>Insecta</taxon>
        <taxon>Pterygota</taxon>
        <taxon>Neoptera</taxon>
        <taxon>Endopterygota</taxon>
        <taxon>Coleoptera</taxon>
        <taxon>Polyphaga</taxon>
        <taxon>Scarabaeiformia</taxon>
        <taxon>Scarabaeidae</taxon>
        <taxon>Rutelinae</taxon>
        <taxon>Popillia</taxon>
    </lineage>
</organism>
<comment type="caution">
    <text evidence="2">The sequence shown here is derived from an EMBL/GenBank/DDBJ whole genome shotgun (WGS) entry which is preliminary data.</text>
</comment>
<name>A0AAW1JUN4_POPJA</name>
<gene>
    <name evidence="2" type="ORF">QE152_g27590</name>
</gene>
<evidence type="ECO:0000313" key="3">
    <source>
        <dbReference type="Proteomes" id="UP001458880"/>
    </source>
</evidence>
<evidence type="ECO:0000256" key="1">
    <source>
        <dbReference type="SAM" id="MobiDB-lite"/>
    </source>
</evidence>
<sequence length="110" mass="12194">MSTKCSLEKGKPAKKIIIPAFSTFDFAGLFWWKRLVQENFKSKIIKMTSPAINGQKENGKSESTSAAAAATEESSGRPQEPTPETVRSNSPLTAWWRVFKLANLLMQQGC</sequence>
<dbReference type="Proteomes" id="UP001458880">
    <property type="component" value="Unassembled WGS sequence"/>
</dbReference>
<evidence type="ECO:0000313" key="2">
    <source>
        <dbReference type="EMBL" id="KAK9707862.1"/>
    </source>
</evidence>
<feature type="compositionally biased region" description="Low complexity" evidence="1">
    <location>
        <begin position="61"/>
        <end position="73"/>
    </location>
</feature>
<dbReference type="AlphaFoldDB" id="A0AAW1JUN4"/>
<feature type="region of interest" description="Disordered" evidence="1">
    <location>
        <begin position="51"/>
        <end position="88"/>
    </location>
</feature>
<dbReference type="EMBL" id="JASPKY010000341">
    <property type="protein sequence ID" value="KAK9707862.1"/>
    <property type="molecule type" value="Genomic_DNA"/>
</dbReference>
<proteinExistence type="predicted"/>
<accession>A0AAW1JUN4</accession>
<keyword evidence="3" id="KW-1185">Reference proteome</keyword>